<keyword evidence="3" id="KW-0442">Lipid degradation</keyword>
<evidence type="ECO:0000256" key="1">
    <source>
        <dbReference type="ARBA" id="ARBA00010240"/>
    </source>
</evidence>
<comment type="similarity">
    <text evidence="1">Belongs to the patatin family.</text>
</comment>
<gene>
    <name evidence="5" type="ORF">C9994_00775</name>
</gene>
<keyword evidence="3" id="KW-0378">Hydrolase</keyword>
<feature type="domain" description="PNPLA" evidence="4">
    <location>
        <begin position="13"/>
        <end position="207"/>
    </location>
</feature>
<dbReference type="PANTHER" id="PTHR32176">
    <property type="entry name" value="XYLOSE ISOMERASE"/>
    <property type="match status" value="1"/>
</dbReference>
<dbReference type="GO" id="GO:0016042">
    <property type="term" value="P:lipid catabolic process"/>
    <property type="evidence" value="ECO:0007669"/>
    <property type="project" value="UniProtKB-UniRule"/>
</dbReference>
<name>A0A2T4DVM7_9BACT</name>
<evidence type="ECO:0000259" key="4">
    <source>
        <dbReference type="PROSITE" id="PS51635"/>
    </source>
</evidence>
<feature type="active site" description="Proton acceptor" evidence="3">
    <location>
        <position position="194"/>
    </location>
</feature>
<feature type="short sequence motif" description="GXGXXG" evidence="3">
    <location>
        <begin position="17"/>
        <end position="22"/>
    </location>
</feature>
<dbReference type="EMBL" id="PYVU01000003">
    <property type="protein sequence ID" value="PTB97891.1"/>
    <property type="molecule type" value="Genomic_DNA"/>
</dbReference>
<dbReference type="SUPFAM" id="SSF52151">
    <property type="entry name" value="FabD/lysophospholipase-like"/>
    <property type="match status" value="1"/>
</dbReference>
<feature type="active site" description="Nucleophile" evidence="3">
    <location>
        <position position="51"/>
    </location>
</feature>
<evidence type="ECO:0000313" key="6">
    <source>
        <dbReference type="Proteomes" id="UP000240608"/>
    </source>
</evidence>
<dbReference type="Pfam" id="PF01734">
    <property type="entry name" value="Patatin"/>
    <property type="match status" value="1"/>
</dbReference>
<proteinExistence type="inferred from homology"/>
<dbReference type="GO" id="GO:0004620">
    <property type="term" value="F:phospholipase activity"/>
    <property type="evidence" value="ECO:0007669"/>
    <property type="project" value="TreeGrafter"/>
</dbReference>
<evidence type="ECO:0000256" key="2">
    <source>
        <dbReference type="ARBA" id="ARBA00023098"/>
    </source>
</evidence>
<dbReference type="InterPro" id="IPR016035">
    <property type="entry name" value="Acyl_Trfase/lysoPLipase"/>
</dbReference>
<protein>
    <submittedName>
        <fullName evidence="5">Patatin</fullName>
    </submittedName>
</protein>
<feature type="short sequence motif" description="GXSXG" evidence="3">
    <location>
        <begin position="49"/>
        <end position="53"/>
    </location>
</feature>
<evidence type="ECO:0000256" key="3">
    <source>
        <dbReference type="PROSITE-ProRule" id="PRU01161"/>
    </source>
</evidence>
<evidence type="ECO:0000313" key="5">
    <source>
        <dbReference type="EMBL" id="PTB97891.1"/>
    </source>
</evidence>
<dbReference type="PANTHER" id="PTHR32176:SF92">
    <property type="entry name" value="XYLOSE ISOMERASE"/>
    <property type="match status" value="1"/>
</dbReference>
<dbReference type="AlphaFoldDB" id="A0A2T4DVM7"/>
<sequence length="340" mass="38451">MKIKKMKESVKVLSIDGGGIRGIIPGTIMQAIEEDFNIKVADYFDLIAGTSTGGILACAYLCPHPDDPTLPRFSAKEVVNLYLERGTEIFDIPFFHRIRSVGGLTDETYPSKGLEKALNDYFGDGWLKDLLKPTVITSYDIHNRKGHFFRQHKANEPQRNFKVKDICRATSAAPTYFECSQITAEDKTQYCLVDGGVFVNNPAMCAYSEIREYTKLTAKNMHILSLGTGHKRDSYPYDKSRNFGKAEWIKPALDIMMSGAADVTHFHMSQIFGTIERPEQYLRVDQEIPPTINPEMDCATPENMESLRQLGLKIYHEHRETISQWMKLANEKADTPAPVV</sequence>
<reference evidence="5 6" key="1">
    <citation type="submission" date="2018-03" db="EMBL/GenBank/DDBJ databases">
        <title>Cross-interface Injection: A General Nanoliter Liquid Handling Method Applied to Single Cells Genome Amplification Automated Nanoliter Liquid Handling Applied to Single Cell Multiple Displacement Amplification.</title>
        <authorList>
            <person name="Yun J."/>
            <person name="Xu P."/>
            <person name="Xu J."/>
            <person name="Dai X."/>
            <person name="Wang Y."/>
            <person name="Zheng X."/>
            <person name="Cao C."/>
            <person name="Yi Q."/>
            <person name="Zhu Y."/>
            <person name="Wang L."/>
            <person name="Dong Z."/>
            <person name="Huang Y."/>
            <person name="Huang L."/>
            <person name="Du W."/>
        </authorList>
    </citation>
    <scope>NUCLEOTIDE SEQUENCE [LARGE SCALE GENOMIC DNA]</scope>
    <source>
        <strain evidence="5 6">Z-D1-2</strain>
    </source>
</reference>
<dbReference type="PROSITE" id="PS51635">
    <property type="entry name" value="PNPLA"/>
    <property type="match status" value="1"/>
</dbReference>
<dbReference type="InterPro" id="IPR002641">
    <property type="entry name" value="PNPLA_dom"/>
</dbReference>
<dbReference type="Gene3D" id="3.40.1090.10">
    <property type="entry name" value="Cytosolic phospholipase A2 catalytic domain"/>
    <property type="match status" value="1"/>
</dbReference>
<keyword evidence="2 3" id="KW-0443">Lipid metabolism</keyword>
<dbReference type="GO" id="GO:0047372">
    <property type="term" value="F:monoacylglycerol lipase activity"/>
    <property type="evidence" value="ECO:0007669"/>
    <property type="project" value="TreeGrafter"/>
</dbReference>
<organism evidence="5 6">
    <name type="scientific">Marivirga lumbricoides</name>
    <dbReference type="NCBI Taxonomy" id="1046115"/>
    <lineage>
        <taxon>Bacteria</taxon>
        <taxon>Pseudomonadati</taxon>
        <taxon>Bacteroidota</taxon>
        <taxon>Cytophagia</taxon>
        <taxon>Cytophagales</taxon>
        <taxon>Marivirgaceae</taxon>
        <taxon>Marivirga</taxon>
    </lineage>
</organism>
<feature type="short sequence motif" description="DGA/G" evidence="3">
    <location>
        <begin position="194"/>
        <end position="196"/>
    </location>
</feature>
<comment type="caution">
    <text evidence="5">The sequence shown here is derived from an EMBL/GenBank/DDBJ whole genome shotgun (WGS) entry which is preliminary data.</text>
</comment>
<dbReference type="Proteomes" id="UP000240608">
    <property type="component" value="Unassembled WGS sequence"/>
</dbReference>
<accession>A0A2T4DVM7</accession>